<keyword evidence="3" id="KW-0378">Hydrolase</keyword>
<dbReference type="InterPro" id="IPR035396">
    <property type="entry name" value="Bac_rhamnosid6H"/>
</dbReference>
<dbReference type="EC" id="3.2.1.40" evidence="2"/>
<dbReference type="Pfam" id="PF17390">
    <property type="entry name" value="Bac_rhamnosid_C"/>
    <property type="match status" value="1"/>
</dbReference>
<dbReference type="Gene3D" id="1.50.10.10">
    <property type="match status" value="1"/>
</dbReference>
<accession>A0A562SL22</accession>
<feature type="domain" description="Alpha-L-rhamnosidase C-terminal" evidence="8">
    <location>
        <begin position="812"/>
        <end position="888"/>
    </location>
</feature>
<dbReference type="InterPro" id="IPR008902">
    <property type="entry name" value="Rhamnosid_concanavalin"/>
</dbReference>
<organism evidence="9 10">
    <name type="scientific">Chitinophaga japonensis</name>
    <name type="common">Flexibacter japonensis</name>
    <dbReference type="NCBI Taxonomy" id="104662"/>
    <lineage>
        <taxon>Bacteria</taxon>
        <taxon>Pseudomonadati</taxon>
        <taxon>Bacteroidota</taxon>
        <taxon>Chitinophagia</taxon>
        <taxon>Chitinophagales</taxon>
        <taxon>Chitinophagaceae</taxon>
        <taxon>Chitinophaga</taxon>
    </lineage>
</organism>
<dbReference type="GO" id="GO:0005975">
    <property type="term" value="P:carbohydrate metabolic process"/>
    <property type="evidence" value="ECO:0007669"/>
    <property type="project" value="InterPro"/>
</dbReference>
<dbReference type="Pfam" id="PF17389">
    <property type="entry name" value="Bac_rhamnosid6H"/>
    <property type="match status" value="1"/>
</dbReference>
<dbReference type="PANTHER" id="PTHR33307">
    <property type="entry name" value="ALPHA-RHAMNOSIDASE (EUROFUNG)"/>
    <property type="match status" value="1"/>
</dbReference>
<keyword evidence="4" id="KW-0732">Signal</keyword>
<feature type="domain" description="Alpha-L-rhamnosidase concanavalin-like" evidence="5">
    <location>
        <begin position="360"/>
        <end position="460"/>
    </location>
</feature>
<comment type="caution">
    <text evidence="9">The sequence shown here is derived from an EMBL/GenBank/DDBJ whole genome shotgun (WGS) entry which is preliminary data.</text>
</comment>
<evidence type="ECO:0000259" key="8">
    <source>
        <dbReference type="Pfam" id="PF17390"/>
    </source>
</evidence>
<feature type="domain" description="Alpha-L-rhamnosidase six-hairpin glycosidase" evidence="7">
    <location>
        <begin position="465"/>
        <end position="810"/>
    </location>
</feature>
<sequence length="921" mass="103536">MLKRIILLFLSAVLFFACGPSGKDPALARLRCEFRENPLGIDITQPRLSWEIQSSDRGVVQQAYQVLVASTREALDNDEGDLWNSDKVMSDQSVNVRYAGKPLGSGTDCYWKVKVWTADGLESGWSQPAYWSTGLLQPGDWQAKWIGLDSAFAWERPDDPYTRLAARYFRKEFQPEKKIKKATAYISGLGLYELYINGNKIGDQVLAPGPTEYNKRVFYNTFDVTDQLQEGSNAIGVILGNGRYFHMRAPGKIRLPQVTHYGYPKMICQVNITYEDGSTASIVSDNSWKVTANGPIVANNEYDGEAYDATKEMPGWSQPGFNAATWLPVQLVEKPGELLVAQLNRNIKVMDTVKAVSVKEIKPGLFIYDMGQNFVGWVHLKVKGAKGDTVKLRFAERLQDDSTLYMDNLRSARVTDVYTLKGDGTEEWEPRFTYHGFRYVEVTGYPGKPDLSAIEGRVVYDDMETTGEFTTSNKVINQVYKNAYWGIRGNYRGMPTDCPQRDERMGWLGDRAVGARGESFIFNNHLLYAKWLQDIEDAQSPEGSVPDVAPTYWKIYSDNMTWPAAYLIIANLLYEQYGDDQPIRKHYASMKKWMQYMKDKYMKDYILTKDTYGDWCMPPESPELIHSKDPARKTAGDFLGTAFYYHLLTLMERFATLTGNTADVAAFRELGANVKTAFNNKFLDKQGGYYANNTPTANIFSLAYGLTPADREDTVFHHIVNKTLNDYKGHISTGLVGAEWLMRVLTGYGRGDIAYQLATNTTYPSWGYMAEHGATTIWELWNGNTADPAMNSGNHVMLLGDLVVWYYENLAGIKPDPAAPGFKKIIMKPLQVKGLDKVEASYRSVYGPIRSAWEKQDGTFNWHITIPANTSATVYVPAASEQQVKEGNAAISGENGVKFLKMDGGYAVYEVGSGEYSFSAT</sequence>
<dbReference type="OrthoDB" id="9766741at2"/>
<dbReference type="Gene3D" id="2.60.40.10">
    <property type="entry name" value="Immunoglobulins"/>
    <property type="match status" value="1"/>
</dbReference>
<dbReference type="GO" id="GO:0030596">
    <property type="term" value="F:alpha-L-rhamnosidase activity"/>
    <property type="evidence" value="ECO:0007669"/>
    <property type="project" value="UniProtKB-EC"/>
</dbReference>
<evidence type="ECO:0000256" key="4">
    <source>
        <dbReference type="SAM" id="SignalP"/>
    </source>
</evidence>
<dbReference type="Gene3D" id="2.60.420.10">
    <property type="entry name" value="Maltose phosphorylase, domain 3"/>
    <property type="match status" value="1"/>
</dbReference>
<feature type="domain" description="Bacterial alpha-L-rhamnosidase N-terminal" evidence="6">
    <location>
        <begin position="177"/>
        <end position="350"/>
    </location>
</feature>
<dbReference type="Proteomes" id="UP000316778">
    <property type="component" value="Unassembled WGS sequence"/>
</dbReference>
<dbReference type="InterPro" id="IPR008928">
    <property type="entry name" value="6-hairpin_glycosidase_sf"/>
</dbReference>
<dbReference type="Pfam" id="PF08531">
    <property type="entry name" value="Bac_rhamnosid_N"/>
    <property type="match status" value="1"/>
</dbReference>
<dbReference type="PIRSF" id="PIRSF010631">
    <property type="entry name" value="A-rhamnsds"/>
    <property type="match status" value="1"/>
</dbReference>
<gene>
    <name evidence="9" type="ORF">LX66_5327</name>
</gene>
<dbReference type="SUPFAM" id="SSF48208">
    <property type="entry name" value="Six-hairpin glycosidases"/>
    <property type="match status" value="1"/>
</dbReference>
<dbReference type="InterPro" id="IPR013737">
    <property type="entry name" value="Bac_rhamnosid_N"/>
</dbReference>
<dbReference type="PANTHER" id="PTHR33307:SF6">
    <property type="entry name" value="ALPHA-RHAMNOSIDASE (EUROFUNG)-RELATED"/>
    <property type="match status" value="1"/>
</dbReference>
<evidence type="ECO:0000256" key="3">
    <source>
        <dbReference type="ARBA" id="ARBA00022801"/>
    </source>
</evidence>
<evidence type="ECO:0000259" key="7">
    <source>
        <dbReference type="Pfam" id="PF17389"/>
    </source>
</evidence>
<comment type="catalytic activity">
    <reaction evidence="1">
        <text>Hydrolysis of terminal non-reducing alpha-L-rhamnose residues in alpha-L-rhamnosides.</text>
        <dbReference type="EC" id="3.2.1.40"/>
    </reaction>
</comment>
<dbReference type="AlphaFoldDB" id="A0A562SL22"/>
<reference evidence="9 10" key="1">
    <citation type="journal article" date="2013" name="Stand. Genomic Sci.">
        <title>Genomic Encyclopedia of Type Strains, Phase I: The one thousand microbial genomes (KMG-I) project.</title>
        <authorList>
            <person name="Kyrpides N.C."/>
            <person name="Woyke T."/>
            <person name="Eisen J.A."/>
            <person name="Garrity G."/>
            <person name="Lilburn T.G."/>
            <person name="Beck B.J."/>
            <person name="Whitman W.B."/>
            <person name="Hugenholtz P."/>
            <person name="Klenk H.P."/>
        </authorList>
    </citation>
    <scope>NUCLEOTIDE SEQUENCE [LARGE SCALE GENOMIC DNA]</scope>
    <source>
        <strain evidence="9 10">DSM 13484</strain>
    </source>
</reference>
<keyword evidence="10" id="KW-1185">Reference proteome</keyword>
<dbReference type="InterPro" id="IPR016007">
    <property type="entry name" value="Alpha_rhamnosid"/>
</dbReference>
<dbReference type="InterPro" id="IPR012341">
    <property type="entry name" value="6hp_glycosidase-like_sf"/>
</dbReference>
<evidence type="ECO:0000256" key="2">
    <source>
        <dbReference type="ARBA" id="ARBA00012652"/>
    </source>
</evidence>
<dbReference type="InterPro" id="IPR035398">
    <property type="entry name" value="Bac_rhamnosid_C"/>
</dbReference>
<evidence type="ECO:0000313" key="9">
    <source>
        <dbReference type="EMBL" id="TWI82011.1"/>
    </source>
</evidence>
<dbReference type="PROSITE" id="PS51257">
    <property type="entry name" value="PROKAR_LIPOPROTEIN"/>
    <property type="match status" value="1"/>
</dbReference>
<feature type="signal peptide" evidence="4">
    <location>
        <begin position="1"/>
        <end position="22"/>
    </location>
</feature>
<evidence type="ECO:0000259" key="5">
    <source>
        <dbReference type="Pfam" id="PF05592"/>
    </source>
</evidence>
<dbReference type="InterPro" id="IPR013783">
    <property type="entry name" value="Ig-like_fold"/>
</dbReference>
<dbReference type="Pfam" id="PF05592">
    <property type="entry name" value="Bac_rhamnosid"/>
    <property type="match status" value="1"/>
</dbReference>
<dbReference type="Gene3D" id="2.60.120.260">
    <property type="entry name" value="Galactose-binding domain-like"/>
    <property type="match status" value="2"/>
</dbReference>
<name>A0A562SL22_CHIJA</name>
<evidence type="ECO:0000259" key="6">
    <source>
        <dbReference type="Pfam" id="PF08531"/>
    </source>
</evidence>
<evidence type="ECO:0000313" key="10">
    <source>
        <dbReference type="Proteomes" id="UP000316778"/>
    </source>
</evidence>
<protein>
    <recommendedName>
        <fullName evidence="2">alpha-L-rhamnosidase</fullName>
        <ecNumber evidence="2">3.2.1.40</ecNumber>
    </recommendedName>
</protein>
<dbReference type="RefSeq" id="WP_145719106.1">
    <property type="nucleotide sequence ID" value="NZ_BAAAFY010000003.1"/>
</dbReference>
<dbReference type="EMBL" id="VLLG01000007">
    <property type="protein sequence ID" value="TWI82011.1"/>
    <property type="molecule type" value="Genomic_DNA"/>
</dbReference>
<dbReference type="Pfam" id="PF25788">
    <property type="entry name" value="Ig_Rha78A_N"/>
    <property type="match status" value="1"/>
</dbReference>
<evidence type="ECO:0000256" key="1">
    <source>
        <dbReference type="ARBA" id="ARBA00001445"/>
    </source>
</evidence>
<proteinExistence type="predicted"/>
<feature type="chain" id="PRO_5021871312" description="alpha-L-rhamnosidase" evidence="4">
    <location>
        <begin position="23"/>
        <end position="921"/>
    </location>
</feature>